<dbReference type="InterPro" id="IPR016171">
    <property type="entry name" value="Vanillyl_alc_oxidase_C-sub2"/>
</dbReference>
<feature type="domain" description="FAD-binding PCMH-type" evidence="3">
    <location>
        <begin position="20"/>
        <end position="188"/>
    </location>
</feature>
<dbReference type="PIRSF" id="PIRSF000136">
    <property type="entry name" value="LGO_GLO"/>
    <property type="match status" value="1"/>
</dbReference>
<dbReference type="Proteomes" id="UP001344888">
    <property type="component" value="Unassembled WGS sequence"/>
</dbReference>
<name>A0AAW9NIS6_9BACL</name>
<dbReference type="Gene3D" id="3.30.465.10">
    <property type="match status" value="1"/>
</dbReference>
<comment type="caution">
    <text evidence="4">The sequence shown here is derived from an EMBL/GenBank/DDBJ whole genome shotgun (WGS) entry which is preliminary data.</text>
</comment>
<dbReference type="InterPro" id="IPR016167">
    <property type="entry name" value="FAD-bd_PCMH_sub1"/>
</dbReference>
<dbReference type="EMBL" id="JARSFG010000003">
    <property type="protein sequence ID" value="MEC1177330.1"/>
    <property type="molecule type" value="Genomic_DNA"/>
</dbReference>
<protein>
    <submittedName>
        <fullName evidence="4">D-arabinono-1,4-lactone oxidase</fullName>
    </submittedName>
</protein>
<proteinExistence type="predicted"/>
<dbReference type="GO" id="GO:0003885">
    <property type="term" value="F:D-arabinono-1,4-lactone oxidase activity"/>
    <property type="evidence" value="ECO:0007669"/>
    <property type="project" value="InterPro"/>
</dbReference>
<dbReference type="GO" id="GO:0016020">
    <property type="term" value="C:membrane"/>
    <property type="evidence" value="ECO:0007669"/>
    <property type="project" value="InterPro"/>
</dbReference>
<dbReference type="PANTHER" id="PTHR43762:SF1">
    <property type="entry name" value="D-ARABINONO-1,4-LACTONE OXIDASE"/>
    <property type="match status" value="1"/>
</dbReference>
<organism evidence="4 5">
    <name type="scientific">Metasolibacillus meyeri</name>
    <dbReference type="NCBI Taxonomy" id="1071052"/>
    <lineage>
        <taxon>Bacteria</taxon>
        <taxon>Bacillati</taxon>
        <taxon>Bacillota</taxon>
        <taxon>Bacilli</taxon>
        <taxon>Bacillales</taxon>
        <taxon>Caryophanaceae</taxon>
        <taxon>Metasolibacillus</taxon>
    </lineage>
</organism>
<accession>A0AAW9NIS6</accession>
<evidence type="ECO:0000256" key="2">
    <source>
        <dbReference type="ARBA" id="ARBA00023002"/>
    </source>
</evidence>
<dbReference type="Pfam" id="PF01565">
    <property type="entry name" value="FAD_binding_4"/>
    <property type="match status" value="1"/>
</dbReference>
<evidence type="ECO:0000259" key="3">
    <source>
        <dbReference type="PROSITE" id="PS51387"/>
    </source>
</evidence>
<dbReference type="Gene3D" id="3.30.43.10">
    <property type="entry name" value="Uridine Diphospho-n-acetylenolpyruvylglucosamine Reductase, domain 2"/>
    <property type="match status" value="1"/>
</dbReference>
<dbReference type="SUPFAM" id="SSF56176">
    <property type="entry name" value="FAD-binding/transporter-associated domain-like"/>
    <property type="match status" value="1"/>
</dbReference>
<dbReference type="GO" id="GO:0071949">
    <property type="term" value="F:FAD binding"/>
    <property type="evidence" value="ECO:0007669"/>
    <property type="project" value="InterPro"/>
</dbReference>
<dbReference type="PROSITE" id="PS51387">
    <property type="entry name" value="FAD_PCMH"/>
    <property type="match status" value="1"/>
</dbReference>
<dbReference type="InterPro" id="IPR007173">
    <property type="entry name" value="ALO_C"/>
</dbReference>
<reference evidence="4 5" key="1">
    <citation type="submission" date="2023-03" db="EMBL/GenBank/DDBJ databases">
        <title>Bacillus Genome Sequencing.</title>
        <authorList>
            <person name="Dunlap C."/>
        </authorList>
    </citation>
    <scope>NUCLEOTIDE SEQUENCE [LARGE SCALE GENOMIC DNA]</scope>
    <source>
        <strain evidence="4 5">B-59205</strain>
    </source>
</reference>
<dbReference type="InterPro" id="IPR010031">
    <property type="entry name" value="FAD_lactone_oxidase-like"/>
</dbReference>
<evidence type="ECO:0000313" key="4">
    <source>
        <dbReference type="EMBL" id="MEC1177330.1"/>
    </source>
</evidence>
<dbReference type="InterPro" id="IPR016169">
    <property type="entry name" value="FAD-bd_PCMH_sub2"/>
</dbReference>
<keyword evidence="1" id="KW-0285">Flavoprotein</keyword>
<evidence type="ECO:0000313" key="5">
    <source>
        <dbReference type="Proteomes" id="UP001344888"/>
    </source>
</evidence>
<dbReference type="NCBIfam" id="TIGR01679">
    <property type="entry name" value="bact_FAD_ox"/>
    <property type="match status" value="1"/>
</dbReference>
<keyword evidence="2" id="KW-0560">Oxidoreductase</keyword>
<keyword evidence="5" id="KW-1185">Reference proteome</keyword>
<dbReference type="Gene3D" id="3.30.70.2520">
    <property type="match status" value="1"/>
</dbReference>
<dbReference type="InterPro" id="IPR006094">
    <property type="entry name" value="Oxid_FAD_bind_N"/>
</dbReference>
<evidence type="ECO:0000256" key="1">
    <source>
        <dbReference type="ARBA" id="ARBA00022630"/>
    </source>
</evidence>
<dbReference type="InterPro" id="IPR036318">
    <property type="entry name" value="FAD-bd_PCMH-like_sf"/>
</dbReference>
<dbReference type="InterPro" id="IPR016166">
    <property type="entry name" value="FAD-bd_PCMH"/>
</dbReference>
<dbReference type="PANTHER" id="PTHR43762">
    <property type="entry name" value="L-GULONOLACTONE OXIDASE"/>
    <property type="match status" value="1"/>
</dbReference>
<dbReference type="AlphaFoldDB" id="A0AAW9NIS6"/>
<dbReference type="Gene3D" id="1.10.45.10">
    <property type="entry name" value="Vanillyl-alcohol Oxidase, Chain A, domain 4"/>
    <property type="match status" value="1"/>
</dbReference>
<gene>
    <name evidence="4" type="ORF">P9B03_02440</name>
</gene>
<sequence length="438" mass="50139">MFSMKNWQQGKKWTNWSNNIVSYPATYYAPSSIDDIQQVVQNMKKNQTLRVTGAAHSFSPVAMPEETALTLHNLRGLLSVDQKNLTATFYAGTYLHEIGPLLAAHNLALINMGDIQAQTLAGVIATGTHGTGVTLGSFSSMVTKWGFINGLGEYIEHERGVDDLSEALHVSVGLLGILVTVTIQVMPLYSLHYVSEKVNLMEELKNFQQTIRAHRHVEWFYFPGSELIQVKKMDVVAPVEQNKWARRLNEANLQIVENGLFYVISELCKWQPRASNSVSKLSAKLVSEGVRTDLSYRMFPSPRSVKFNETEYAIALPQFEACMEEIHAELQRGKFDVHFPIECRTTKGEVGMLSPTQGEESAFLAFHMYKGMDETPYFEWVQMLMRKYNGRPHWGKVNDYHADNIRHYYPKFDRFAAIREEHDPNNIFMTTYFRRIFQ</sequence>
<dbReference type="Pfam" id="PF04030">
    <property type="entry name" value="ALO"/>
    <property type="match status" value="1"/>
</dbReference>
<dbReference type="RefSeq" id="WP_326121642.1">
    <property type="nucleotide sequence ID" value="NZ_JARSFG010000003.1"/>
</dbReference>